<dbReference type="SMART" id="SM00063">
    <property type="entry name" value="FRI"/>
    <property type="match status" value="1"/>
</dbReference>
<name>A0ABQ9E084_TEGGR</name>
<dbReference type="SUPFAM" id="SSF63501">
    <property type="entry name" value="Frizzled cysteine-rich domain"/>
    <property type="match status" value="1"/>
</dbReference>
<keyword evidence="4" id="KW-0732">Signal</keyword>
<proteinExistence type="predicted"/>
<evidence type="ECO:0000256" key="2">
    <source>
        <dbReference type="ARBA" id="ARBA00023157"/>
    </source>
</evidence>
<accession>A0ABQ9E084</accession>
<sequence>MSGLKTEILFQIFILMMVTLTICDGLPFKGRTDICEPIKIPMCQSMPYNMTRMPNLLHHSTQENAVLAIEQFQELINQNCSDVLLFFLCSLYAPICTVYFQSEPIPPCRSVCEKARAGCEQIVNDHNISWPEFLDCSNLPRYDRGVCVSPEAIVSSLPEDSQA</sequence>
<dbReference type="Proteomes" id="UP001217089">
    <property type="component" value="Unassembled WGS sequence"/>
</dbReference>
<comment type="caution">
    <text evidence="6">The sequence shown here is derived from an EMBL/GenBank/DDBJ whole genome shotgun (WGS) entry which is preliminary data.</text>
</comment>
<keyword evidence="1" id="KW-0217">Developmental protein</keyword>
<feature type="signal peptide" evidence="4">
    <location>
        <begin position="1"/>
        <end position="25"/>
    </location>
</feature>
<feature type="chain" id="PRO_5045947010" description="FZ domain-containing protein" evidence="4">
    <location>
        <begin position="26"/>
        <end position="163"/>
    </location>
</feature>
<dbReference type="InterPro" id="IPR020067">
    <property type="entry name" value="Frizzled_dom"/>
</dbReference>
<protein>
    <recommendedName>
        <fullName evidence="5">FZ domain-containing protein</fullName>
    </recommendedName>
</protein>
<keyword evidence="7" id="KW-1185">Reference proteome</keyword>
<evidence type="ECO:0000259" key="5">
    <source>
        <dbReference type="PROSITE" id="PS50038"/>
    </source>
</evidence>
<feature type="domain" description="FZ" evidence="5">
    <location>
        <begin position="30"/>
        <end position="150"/>
    </location>
</feature>
<feature type="disulfide bond" evidence="3">
    <location>
        <begin position="112"/>
        <end position="136"/>
    </location>
</feature>
<dbReference type="InterPro" id="IPR015526">
    <property type="entry name" value="Frizzled/SFRP"/>
</dbReference>
<comment type="caution">
    <text evidence="3">Lacks conserved residue(s) required for the propagation of feature annotation.</text>
</comment>
<dbReference type="PROSITE" id="PS50038">
    <property type="entry name" value="FZ"/>
    <property type="match status" value="1"/>
</dbReference>
<dbReference type="Gene3D" id="1.10.2000.10">
    <property type="entry name" value="Frizzled cysteine-rich domain"/>
    <property type="match status" value="1"/>
</dbReference>
<evidence type="ECO:0000256" key="1">
    <source>
        <dbReference type="ARBA" id="ARBA00022473"/>
    </source>
</evidence>
<dbReference type="InterPro" id="IPR036790">
    <property type="entry name" value="Frizzled_dom_sf"/>
</dbReference>
<feature type="disulfide bond" evidence="3">
    <location>
        <begin position="43"/>
        <end position="89"/>
    </location>
</feature>
<organism evidence="6 7">
    <name type="scientific">Tegillarca granosa</name>
    <name type="common">Malaysian cockle</name>
    <name type="synonym">Anadara granosa</name>
    <dbReference type="NCBI Taxonomy" id="220873"/>
    <lineage>
        <taxon>Eukaryota</taxon>
        <taxon>Metazoa</taxon>
        <taxon>Spiralia</taxon>
        <taxon>Lophotrochozoa</taxon>
        <taxon>Mollusca</taxon>
        <taxon>Bivalvia</taxon>
        <taxon>Autobranchia</taxon>
        <taxon>Pteriomorphia</taxon>
        <taxon>Arcoida</taxon>
        <taxon>Arcoidea</taxon>
        <taxon>Arcidae</taxon>
        <taxon>Tegillarca</taxon>
    </lineage>
</organism>
<dbReference type="EMBL" id="JARBDR010000921">
    <property type="protein sequence ID" value="KAJ8298894.1"/>
    <property type="molecule type" value="Genomic_DNA"/>
</dbReference>
<feature type="disulfide bond" evidence="3">
    <location>
        <begin position="35"/>
        <end position="96"/>
    </location>
</feature>
<dbReference type="PANTHER" id="PTHR11309:SF96">
    <property type="entry name" value="SECRETED FRIZZLED-RELATED PROTEIN 3"/>
    <property type="match status" value="1"/>
</dbReference>
<keyword evidence="2 3" id="KW-1015">Disulfide bond</keyword>
<reference evidence="6 7" key="1">
    <citation type="submission" date="2022-12" db="EMBL/GenBank/DDBJ databases">
        <title>Chromosome-level genome of Tegillarca granosa.</title>
        <authorList>
            <person name="Kim J."/>
        </authorList>
    </citation>
    <scope>NUCLEOTIDE SEQUENCE [LARGE SCALE GENOMIC DNA]</scope>
    <source>
        <strain evidence="6">Teg-2019</strain>
        <tissue evidence="6">Adductor muscle</tissue>
    </source>
</reference>
<evidence type="ECO:0000256" key="3">
    <source>
        <dbReference type="PROSITE-ProRule" id="PRU00090"/>
    </source>
</evidence>
<evidence type="ECO:0000313" key="7">
    <source>
        <dbReference type="Proteomes" id="UP001217089"/>
    </source>
</evidence>
<gene>
    <name evidence="6" type="ORF">KUTeg_022954</name>
</gene>
<evidence type="ECO:0000313" key="6">
    <source>
        <dbReference type="EMBL" id="KAJ8298894.1"/>
    </source>
</evidence>
<evidence type="ECO:0000256" key="4">
    <source>
        <dbReference type="SAM" id="SignalP"/>
    </source>
</evidence>
<dbReference type="PANTHER" id="PTHR11309">
    <property type="entry name" value="FRIZZLED"/>
    <property type="match status" value="1"/>
</dbReference>
<dbReference type="Pfam" id="PF01392">
    <property type="entry name" value="Fz"/>
    <property type="match status" value="1"/>
</dbReference>